<evidence type="ECO:0000256" key="2">
    <source>
        <dbReference type="ARBA" id="ARBA00022603"/>
    </source>
</evidence>
<evidence type="ECO:0000256" key="5">
    <source>
        <dbReference type="ARBA" id="ARBA00047942"/>
    </source>
</evidence>
<evidence type="ECO:0000256" key="3">
    <source>
        <dbReference type="ARBA" id="ARBA00022679"/>
    </source>
</evidence>
<dbReference type="PRINTS" id="PR00507">
    <property type="entry name" value="N12N6MTFRASE"/>
</dbReference>
<dbReference type="Gene3D" id="3.40.50.150">
    <property type="entry name" value="Vaccinia Virus protein VP39"/>
    <property type="match status" value="2"/>
</dbReference>
<evidence type="ECO:0000259" key="6">
    <source>
        <dbReference type="Pfam" id="PF07669"/>
    </source>
</evidence>
<sequence length="1299" mass="143348">MSSEAAATFVGIRIQGGLLPADLLAKLATGTDLPGLTSADYHLPAGESVREAANRVWAYLRGAWATYRQVLQDLPETDAATSLTRERFLLVVLDQLGYGRVPTTGKGGITVGEHHHPVSHVWGGVPIHLLGRVPLDTRSKGVAGAAGASPQSMVQELLNRSDQHLWAILANATTLRLLRDSTSLVGSAYVEFDLEAIFDGDLFADFLLLYTLCHVSRVEARDPEVGPASCWLEQWRQDAVETGSRALNLLRDGVIDALQTLGAGFLAHPENAALRDDLAEGRLSVDDVHHALLRVAYRMLFTFVAEDRGALLDPQATPEAGQRYTTYFSTDRLRRTSRRRRGGRYGDKWQALTLVWRALGSVDGLPELGLRGIGGLFEKGELDFLSDCALSNQALQSAVRSLSVVREPKSNILRVVDYRNLGAEELGSIYEALLEFVPAWDPATKTYTLSIASGNQRKDTGSYYTPTSLVESLLDTALDPVLDDAEKSPDDAIEALLNVTVCDPACGSGHFLVGAARRIAKRIAALRTGDPEPTPEAVRSAMRDVAGRCIYGVDVNPLAAELAKVSLWMEALEPGRPLTFLDAQIKVGNALVGATPSLLADGLPDDAFKPIEGDDKKITSTLAKQNKAERSAQGSLFDIDMVAANTKLGEKVQEVVAAPALSLADVHVQQQRLKAYAESDDYRRHRLAADAWCAAFVWPKTLAAPKAITHRTITRLVDGEDSLDDRSRTEIERLAAEYRFFHWHLEFPHIFPTAPSKGDSVNATTGWAGGFSVVIGNPPWEQVELKEQEYFDTRDPQIAKAAGAKRKRLIAALIESGEPLGQAYQADKRRLDGMRHFAANAGRYPLCGRGRIKTDPLFAEGGRNLLAGEGRFGMILPTGIATDATTQYYFKDLVLNQSISSLYDFENAKPLFEGVHRSFKFCLLTLVGRDGSEPAANFAFFAHDPTDLQRAGATFALTPEEITLLNPNTGTCPIFRSRRDAEITLGIYKRVPVLVRDDDPDGNLWGIKFMQGLFNMTSDSHLFRTRDELEGDGWELKGNIFERGTKRMLPLYEAKMIHHYDHRWATYERDGSVRDVTLEEKYDTDFVVMPRYWVDEAESIKRVGVGGLDSIFAWRGIARTTDVRTAIGCLVPPTPGGGNYDIVLGLQGQPLMAFAGVFSSFPFDFVVRQKLSNMHLQFSVVKQLPMPSPAVVFQPTVWTGGRSVGDWVARHVAWLQRDWSESRAFGLAELDALCFHLYGVERDDVDYIMETFAIVRRKDIAAHGEYRTKRMILEIYDAMAEAEATGVPYESQFDDLTAR</sequence>
<evidence type="ECO:0000313" key="7">
    <source>
        <dbReference type="EMBL" id="ORW17060.1"/>
    </source>
</evidence>
<proteinExistence type="predicted"/>
<comment type="catalytic activity">
    <reaction evidence="5">
        <text>a 2'-deoxyadenosine in DNA + S-adenosyl-L-methionine = an N(6)-methyl-2'-deoxyadenosine in DNA + S-adenosyl-L-homocysteine + H(+)</text>
        <dbReference type="Rhea" id="RHEA:15197"/>
        <dbReference type="Rhea" id="RHEA-COMP:12418"/>
        <dbReference type="Rhea" id="RHEA-COMP:12419"/>
        <dbReference type="ChEBI" id="CHEBI:15378"/>
        <dbReference type="ChEBI" id="CHEBI:57856"/>
        <dbReference type="ChEBI" id="CHEBI:59789"/>
        <dbReference type="ChEBI" id="CHEBI:90615"/>
        <dbReference type="ChEBI" id="CHEBI:90616"/>
        <dbReference type="EC" id="2.1.1.72"/>
    </reaction>
</comment>
<dbReference type="RefSeq" id="WP_085139563.1">
    <property type="nucleotide sequence ID" value="NZ_LQPI01000068.1"/>
</dbReference>
<dbReference type="Proteomes" id="UP000193108">
    <property type="component" value="Unassembled WGS sequence"/>
</dbReference>
<dbReference type="SUPFAM" id="SSF53335">
    <property type="entry name" value="S-adenosyl-L-methionine-dependent methyltransferases"/>
    <property type="match status" value="1"/>
</dbReference>
<dbReference type="EC" id="2.1.1.72" evidence="1"/>
<keyword evidence="4" id="KW-0949">S-adenosyl-L-methionine</keyword>
<gene>
    <name evidence="7" type="ORF">AWC18_17430</name>
</gene>
<dbReference type="STRING" id="1782.AWC18_17430"/>
<organism evidence="7 8">
    <name type="scientific">Mycolicibacter nonchromogenicus</name>
    <name type="common">Mycobacterium nonchromogenicum</name>
    <dbReference type="NCBI Taxonomy" id="1782"/>
    <lineage>
        <taxon>Bacteria</taxon>
        <taxon>Bacillati</taxon>
        <taxon>Actinomycetota</taxon>
        <taxon>Actinomycetes</taxon>
        <taxon>Mycobacteriales</taxon>
        <taxon>Mycobacteriaceae</taxon>
        <taxon>Mycolicibacter</taxon>
    </lineage>
</organism>
<dbReference type="GO" id="GO:0004519">
    <property type="term" value="F:endonuclease activity"/>
    <property type="evidence" value="ECO:0007669"/>
    <property type="project" value="UniProtKB-KW"/>
</dbReference>
<reference evidence="7 8" key="1">
    <citation type="submission" date="2016-01" db="EMBL/GenBank/DDBJ databases">
        <title>The new phylogeny of the genus Mycobacterium.</title>
        <authorList>
            <person name="Tarcisio F."/>
            <person name="Conor M."/>
            <person name="Antonella G."/>
            <person name="Elisabetta G."/>
            <person name="Giulia F.S."/>
            <person name="Sara T."/>
            <person name="Anna F."/>
            <person name="Clotilde B."/>
            <person name="Roberto B."/>
            <person name="Veronica D.S."/>
            <person name="Fabio R."/>
            <person name="Monica P."/>
            <person name="Olivier J."/>
            <person name="Enrico T."/>
            <person name="Nicola S."/>
        </authorList>
    </citation>
    <scope>NUCLEOTIDE SEQUENCE [LARGE SCALE GENOMIC DNA]</scope>
    <source>
        <strain evidence="7 8">DSM 44164</strain>
    </source>
</reference>
<keyword evidence="7" id="KW-0378">Hydrolase</keyword>
<dbReference type="GO" id="GO:0009007">
    <property type="term" value="F:site-specific DNA-methyltransferase (adenine-specific) activity"/>
    <property type="evidence" value="ECO:0007669"/>
    <property type="project" value="UniProtKB-EC"/>
</dbReference>
<accession>A0A1X1Z174</accession>
<dbReference type="GO" id="GO:0032259">
    <property type="term" value="P:methylation"/>
    <property type="evidence" value="ECO:0007669"/>
    <property type="project" value="UniProtKB-KW"/>
</dbReference>
<comment type="caution">
    <text evidence="7">The sequence shown here is derived from an EMBL/GenBank/DDBJ whole genome shotgun (WGS) entry which is preliminary data.</text>
</comment>
<keyword evidence="7" id="KW-0255">Endonuclease</keyword>
<keyword evidence="7" id="KW-0540">Nuclease</keyword>
<keyword evidence="2" id="KW-0489">Methyltransferase</keyword>
<protein>
    <recommendedName>
        <fullName evidence="1">site-specific DNA-methyltransferase (adenine-specific)</fullName>
        <ecNumber evidence="1">2.1.1.72</ecNumber>
    </recommendedName>
</protein>
<keyword evidence="8" id="KW-1185">Reference proteome</keyword>
<dbReference type="GO" id="GO:0006304">
    <property type="term" value="P:DNA modification"/>
    <property type="evidence" value="ECO:0007669"/>
    <property type="project" value="InterPro"/>
</dbReference>
<evidence type="ECO:0000256" key="1">
    <source>
        <dbReference type="ARBA" id="ARBA00011900"/>
    </source>
</evidence>
<dbReference type="PANTHER" id="PTHR33841">
    <property type="entry name" value="DNA METHYLTRANSFERASE YEEA-RELATED"/>
    <property type="match status" value="1"/>
</dbReference>
<name>A0A1X1Z174_MYCNO</name>
<feature type="domain" description="Type II methyltransferase M.TaqI-like" evidence="6">
    <location>
        <begin position="549"/>
        <end position="792"/>
    </location>
</feature>
<keyword evidence="3" id="KW-0808">Transferase</keyword>
<dbReference type="Pfam" id="PF07669">
    <property type="entry name" value="Eco57I"/>
    <property type="match status" value="1"/>
</dbReference>
<dbReference type="InterPro" id="IPR011639">
    <property type="entry name" value="MethylTrfase_TaqI-like_dom"/>
</dbReference>
<dbReference type="PANTHER" id="PTHR33841:SF1">
    <property type="entry name" value="DNA METHYLTRANSFERASE A"/>
    <property type="match status" value="1"/>
</dbReference>
<dbReference type="InterPro" id="IPR050953">
    <property type="entry name" value="N4_N6_ade-DNA_methylase"/>
</dbReference>
<dbReference type="EMBL" id="LQPI01000068">
    <property type="protein sequence ID" value="ORW17060.1"/>
    <property type="molecule type" value="Genomic_DNA"/>
</dbReference>
<dbReference type="InterPro" id="IPR029063">
    <property type="entry name" value="SAM-dependent_MTases_sf"/>
</dbReference>
<evidence type="ECO:0000256" key="4">
    <source>
        <dbReference type="ARBA" id="ARBA00022691"/>
    </source>
</evidence>
<evidence type="ECO:0000313" key="8">
    <source>
        <dbReference type="Proteomes" id="UP000193108"/>
    </source>
</evidence>